<dbReference type="Gene3D" id="1.10.10.10">
    <property type="entry name" value="Winged helix-like DNA-binding domain superfamily/Winged helix DNA-binding domain"/>
    <property type="match status" value="1"/>
</dbReference>
<sequence length="83" mass="9971">MREQFRGYRRIASDNILEHEIRQKIFQIVCDNPGISFSKLGQHLKVNESTLRYHIARIEKNDALLHMNRENHIIFLRVTMRIP</sequence>
<dbReference type="EMBL" id="QGMY01000001">
    <property type="protein sequence ID" value="PWR74751.1"/>
    <property type="molecule type" value="Genomic_DNA"/>
</dbReference>
<proteinExistence type="predicted"/>
<reference evidence="1 2" key="1">
    <citation type="submission" date="2018-05" db="EMBL/GenBank/DDBJ databases">
        <title>Draft genome of Methanospirillum lacunae Ki8-1.</title>
        <authorList>
            <person name="Dueholm M.S."/>
            <person name="Nielsen P.H."/>
            <person name="Bakmann L.F."/>
            <person name="Otzen D.E."/>
        </authorList>
    </citation>
    <scope>NUCLEOTIDE SEQUENCE [LARGE SCALE GENOMIC DNA]</scope>
    <source>
        <strain evidence="1 2">Ki8-1</strain>
    </source>
</reference>
<dbReference type="Pfam" id="PF13412">
    <property type="entry name" value="HTH_24"/>
    <property type="match status" value="1"/>
</dbReference>
<dbReference type="AlphaFoldDB" id="A0A2V2NGL8"/>
<dbReference type="SUPFAM" id="SSF46785">
    <property type="entry name" value="Winged helix' DNA-binding domain"/>
    <property type="match status" value="1"/>
</dbReference>
<dbReference type="OrthoDB" id="28610at2157"/>
<dbReference type="GeneID" id="97548851"/>
<evidence type="ECO:0008006" key="3">
    <source>
        <dbReference type="Google" id="ProtNLM"/>
    </source>
</evidence>
<accession>A0A2V2NGL8</accession>
<organism evidence="1 2">
    <name type="scientific">Methanospirillum lacunae</name>
    <dbReference type="NCBI Taxonomy" id="668570"/>
    <lineage>
        <taxon>Archaea</taxon>
        <taxon>Methanobacteriati</taxon>
        <taxon>Methanobacteriota</taxon>
        <taxon>Stenosarchaea group</taxon>
        <taxon>Methanomicrobia</taxon>
        <taxon>Methanomicrobiales</taxon>
        <taxon>Methanospirillaceae</taxon>
        <taxon>Methanospirillum</taxon>
    </lineage>
</organism>
<name>A0A2V2NGL8_9EURY</name>
<dbReference type="RefSeq" id="WP_109966950.1">
    <property type="nucleotide sequence ID" value="NZ_CP176093.1"/>
</dbReference>
<dbReference type="Proteomes" id="UP000245657">
    <property type="component" value="Unassembled WGS sequence"/>
</dbReference>
<evidence type="ECO:0000313" key="1">
    <source>
        <dbReference type="EMBL" id="PWR74751.1"/>
    </source>
</evidence>
<keyword evidence="2" id="KW-1185">Reference proteome</keyword>
<dbReference type="InterPro" id="IPR036390">
    <property type="entry name" value="WH_DNA-bd_sf"/>
</dbReference>
<protein>
    <recommendedName>
        <fullName evidence="3">HTH arsR-type domain-containing protein</fullName>
    </recommendedName>
</protein>
<gene>
    <name evidence="1" type="ORF">DK846_00260</name>
</gene>
<comment type="caution">
    <text evidence="1">The sequence shown here is derived from an EMBL/GenBank/DDBJ whole genome shotgun (WGS) entry which is preliminary data.</text>
</comment>
<dbReference type="InterPro" id="IPR036388">
    <property type="entry name" value="WH-like_DNA-bd_sf"/>
</dbReference>
<evidence type="ECO:0000313" key="2">
    <source>
        <dbReference type="Proteomes" id="UP000245657"/>
    </source>
</evidence>